<keyword evidence="3" id="KW-1185">Reference proteome</keyword>
<feature type="compositionally biased region" description="Pro residues" evidence="1">
    <location>
        <begin position="148"/>
        <end position="157"/>
    </location>
</feature>
<feature type="region of interest" description="Disordered" evidence="1">
    <location>
        <begin position="137"/>
        <end position="184"/>
    </location>
</feature>
<organism evidence="2 3">
    <name type="scientific">Antrodiella citrinella</name>
    <dbReference type="NCBI Taxonomy" id="2447956"/>
    <lineage>
        <taxon>Eukaryota</taxon>
        <taxon>Fungi</taxon>
        <taxon>Dikarya</taxon>
        <taxon>Basidiomycota</taxon>
        <taxon>Agaricomycotina</taxon>
        <taxon>Agaricomycetes</taxon>
        <taxon>Polyporales</taxon>
        <taxon>Steccherinaceae</taxon>
        <taxon>Antrodiella</taxon>
    </lineage>
</organism>
<sequence length="548" mass="58887">MPSHLSAPIFAAALTQVVKWLEFKTFGRASWYDRAVLLLREASDAAPSLDDLKLDGVRMEVRSALKDRVITAHPPDAFFEELAMPVTPAGARIFASELDELDTITGDDYVALSARVEERWAEADRLWREKAAPRVAKKKFGKSNARPQPTPVVPPSPKISLKRKGAPLSSDGEDSSPPPARPGTQKVVLSSLFELTSGGLVVETDDDDDAPYEDEAMDSKSIKKQPGRPSKRSKVTKTDKESFPDEDPDAVESEWFVYRELRKCLKCSSSRASGGAVCRMYEGETRCRRCSRTAQGCYWEISPGAIPVSYSGAHKQSRDAAAVSTRAGSQPHVSPASTLFVSHSEAARPVFRVDAITSVDEFPSCLASIRRRAALARIHPASHPASRAIADVVEQSLASAQVQLTTGLMLARSLLRDGAPGFRGTGVDPEELEDPLDDDLPVDFTEDSDHPIAFRLEATPPVVPRGCSSPSPAVLVPPRPVEAGGPLVPTSSRPSPDVVSESGSPKIADIEADEDAEGSEGGAEEVDEGDDDSDEGPRAAELMPGTEA</sequence>
<dbReference type="EMBL" id="SGPM01000481">
    <property type="protein sequence ID" value="THH20706.1"/>
    <property type="molecule type" value="Genomic_DNA"/>
</dbReference>
<feature type="region of interest" description="Disordered" evidence="1">
    <location>
        <begin position="460"/>
        <end position="548"/>
    </location>
</feature>
<comment type="caution">
    <text evidence="2">The sequence shown here is derived from an EMBL/GenBank/DDBJ whole genome shotgun (WGS) entry which is preliminary data.</text>
</comment>
<feature type="region of interest" description="Disordered" evidence="1">
    <location>
        <begin position="200"/>
        <end position="248"/>
    </location>
</feature>
<dbReference type="Proteomes" id="UP000308730">
    <property type="component" value="Unassembled WGS sequence"/>
</dbReference>
<name>A0A4S4M613_9APHY</name>
<gene>
    <name evidence="2" type="ORF">EUX98_g8532</name>
</gene>
<reference evidence="2 3" key="1">
    <citation type="submission" date="2019-02" db="EMBL/GenBank/DDBJ databases">
        <title>Genome sequencing of the rare red list fungi Antrodiella citrinella (Flaviporus citrinellus).</title>
        <authorList>
            <person name="Buettner E."/>
            <person name="Kellner H."/>
        </authorList>
    </citation>
    <scope>NUCLEOTIDE SEQUENCE [LARGE SCALE GENOMIC DNA]</scope>
    <source>
        <strain evidence="2 3">DSM 108506</strain>
    </source>
</reference>
<accession>A0A4S4M613</accession>
<proteinExistence type="predicted"/>
<protein>
    <submittedName>
        <fullName evidence="2">Uncharacterized protein</fullName>
    </submittedName>
</protein>
<evidence type="ECO:0000256" key="1">
    <source>
        <dbReference type="SAM" id="MobiDB-lite"/>
    </source>
</evidence>
<feature type="compositionally biased region" description="Acidic residues" evidence="1">
    <location>
        <begin position="203"/>
        <end position="216"/>
    </location>
</feature>
<feature type="compositionally biased region" description="Acidic residues" evidence="1">
    <location>
        <begin position="510"/>
        <end position="534"/>
    </location>
</feature>
<dbReference type="AlphaFoldDB" id="A0A4S4M613"/>
<evidence type="ECO:0000313" key="3">
    <source>
        <dbReference type="Proteomes" id="UP000308730"/>
    </source>
</evidence>
<feature type="compositionally biased region" description="Basic residues" evidence="1">
    <location>
        <begin position="222"/>
        <end position="235"/>
    </location>
</feature>
<evidence type="ECO:0000313" key="2">
    <source>
        <dbReference type="EMBL" id="THH20706.1"/>
    </source>
</evidence>